<feature type="transmembrane region" description="Helical" evidence="5">
    <location>
        <begin position="21"/>
        <end position="39"/>
    </location>
</feature>
<feature type="transmembrane region" description="Helical" evidence="5">
    <location>
        <begin position="136"/>
        <end position="160"/>
    </location>
</feature>
<evidence type="ECO:0000256" key="2">
    <source>
        <dbReference type="ARBA" id="ARBA00022692"/>
    </source>
</evidence>
<keyword evidence="4 5" id="KW-0472">Membrane</keyword>
<dbReference type="GO" id="GO:0140359">
    <property type="term" value="F:ABC-type transporter activity"/>
    <property type="evidence" value="ECO:0007669"/>
    <property type="project" value="InterPro"/>
</dbReference>
<dbReference type="EMBL" id="NETH01000013">
    <property type="protein sequence ID" value="RCW17276.1"/>
    <property type="molecule type" value="Genomic_DNA"/>
</dbReference>
<proteinExistence type="inferred from homology"/>
<evidence type="ECO:0000256" key="5">
    <source>
        <dbReference type="RuleBase" id="RU361157"/>
    </source>
</evidence>
<dbReference type="AlphaFoldDB" id="A0A368UGE3"/>
<dbReference type="Proteomes" id="UP000253215">
    <property type="component" value="Unassembled WGS sequence"/>
</dbReference>
<dbReference type="InterPro" id="IPR047817">
    <property type="entry name" value="ABC2_TM_bact-type"/>
</dbReference>
<dbReference type="InterPro" id="IPR052902">
    <property type="entry name" value="ABC-2_transporter"/>
</dbReference>
<feature type="domain" description="ABC transmembrane type-2" evidence="6">
    <location>
        <begin position="20"/>
        <end position="249"/>
    </location>
</feature>
<dbReference type="PANTHER" id="PTHR43027:SF2">
    <property type="entry name" value="TRANSPORT PERMEASE PROTEIN"/>
    <property type="match status" value="1"/>
</dbReference>
<evidence type="ECO:0000313" key="7">
    <source>
        <dbReference type="EMBL" id="RCW17276.1"/>
    </source>
</evidence>
<evidence type="ECO:0000256" key="4">
    <source>
        <dbReference type="ARBA" id="ARBA00023136"/>
    </source>
</evidence>
<organism evidence="7 8">
    <name type="scientific">Streptococcus gallolyticus</name>
    <dbReference type="NCBI Taxonomy" id="315405"/>
    <lineage>
        <taxon>Bacteria</taxon>
        <taxon>Bacillati</taxon>
        <taxon>Bacillota</taxon>
        <taxon>Bacilli</taxon>
        <taxon>Lactobacillales</taxon>
        <taxon>Streptococcaceae</taxon>
        <taxon>Streptococcus</taxon>
    </lineage>
</organism>
<feature type="transmembrane region" description="Helical" evidence="5">
    <location>
        <begin position="51"/>
        <end position="76"/>
    </location>
</feature>
<keyword evidence="5" id="KW-1003">Cell membrane</keyword>
<feature type="transmembrane region" description="Helical" evidence="5">
    <location>
        <begin position="225"/>
        <end position="246"/>
    </location>
</feature>
<reference evidence="7 8" key="1">
    <citation type="journal article" date="2018" name="Sci. Rep.">
        <title>Network-guided genomic and metagenomic analysis of the faecal microbiota of the critically endangered kakapo.</title>
        <authorList>
            <person name="Waite D.W."/>
            <person name="Dsouza M."/>
            <person name="Sekiguchi Y."/>
            <person name="Hugenholtz P."/>
            <person name="Taylor M.W."/>
        </authorList>
    </citation>
    <scope>NUCLEOTIDE SEQUENCE [LARGE SCALE GENOMIC DNA]</scope>
    <source>
        <strain evidence="7 8">BI02</strain>
    </source>
</reference>
<dbReference type="PIRSF" id="PIRSF006648">
    <property type="entry name" value="DrrB"/>
    <property type="match status" value="1"/>
</dbReference>
<evidence type="ECO:0000259" key="6">
    <source>
        <dbReference type="PROSITE" id="PS51012"/>
    </source>
</evidence>
<dbReference type="Pfam" id="PF01061">
    <property type="entry name" value="ABC2_membrane"/>
    <property type="match status" value="1"/>
</dbReference>
<dbReference type="InterPro" id="IPR000412">
    <property type="entry name" value="ABC_2_transport"/>
</dbReference>
<keyword evidence="5" id="KW-0813">Transport</keyword>
<sequence length="249" mass="27479">MTSYKTLIKSFFLMEVRNKQALIMGTVFPVVMLLFMGIAGKSESRGNMSYMAYILPGILGMSYASIGLIAFPIMLSSYRESGFLRFLKVTPINITKVIGALVTTQLVIMTIQTVLLLIVCNAILKLGLTIAFGNIFWLIVILLLSSLALILMGLNISILSKNVKNTSTFGNLSNLILTFLGGAFFPTDVWPVYLQPLVKLNPLTHMVAMLRATLLFNDFNLSNGLNYSGFLLLVIGLSFVGAYKLFTYE</sequence>
<dbReference type="PRINTS" id="PR00164">
    <property type="entry name" value="ABC2TRNSPORT"/>
</dbReference>
<protein>
    <recommendedName>
        <fullName evidence="5">Transport permease protein</fullName>
    </recommendedName>
</protein>
<keyword evidence="3 5" id="KW-1133">Transmembrane helix</keyword>
<dbReference type="InterPro" id="IPR013525">
    <property type="entry name" value="ABC2_TM"/>
</dbReference>
<evidence type="ECO:0000256" key="1">
    <source>
        <dbReference type="ARBA" id="ARBA00004141"/>
    </source>
</evidence>
<feature type="transmembrane region" description="Helical" evidence="5">
    <location>
        <begin position="97"/>
        <end position="124"/>
    </location>
</feature>
<comment type="similarity">
    <text evidence="5">Belongs to the ABC-2 integral membrane protein family.</text>
</comment>
<evidence type="ECO:0000256" key="3">
    <source>
        <dbReference type="ARBA" id="ARBA00022989"/>
    </source>
</evidence>
<dbReference type="PANTHER" id="PTHR43027">
    <property type="entry name" value="DOXORUBICIN RESISTANCE ABC TRANSPORTER PERMEASE PROTEIN DRRC-RELATED"/>
    <property type="match status" value="1"/>
</dbReference>
<keyword evidence="2 5" id="KW-0812">Transmembrane</keyword>
<name>A0A368UGE3_9STRE</name>
<feature type="transmembrane region" description="Helical" evidence="5">
    <location>
        <begin position="172"/>
        <end position="193"/>
    </location>
</feature>
<dbReference type="GO" id="GO:0043190">
    <property type="term" value="C:ATP-binding cassette (ABC) transporter complex"/>
    <property type="evidence" value="ECO:0007669"/>
    <property type="project" value="InterPro"/>
</dbReference>
<accession>A0A368UGE3</accession>
<dbReference type="PROSITE" id="PS51012">
    <property type="entry name" value="ABC_TM2"/>
    <property type="match status" value="1"/>
</dbReference>
<comment type="subcellular location">
    <subcellularLocation>
        <location evidence="5">Cell membrane</location>
        <topology evidence="5">Multi-pass membrane protein</topology>
    </subcellularLocation>
    <subcellularLocation>
        <location evidence="1">Membrane</location>
        <topology evidence="1">Multi-pass membrane protein</topology>
    </subcellularLocation>
</comment>
<gene>
    <name evidence="7" type="ORF">CAC02_03925</name>
</gene>
<comment type="caution">
    <text evidence="7">The sequence shown here is derived from an EMBL/GenBank/DDBJ whole genome shotgun (WGS) entry which is preliminary data.</text>
</comment>
<evidence type="ECO:0000313" key="8">
    <source>
        <dbReference type="Proteomes" id="UP000253215"/>
    </source>
</evidence>